<dbReference type="Proteomes" id="UP001066276">
    <property type="component" value="Chromosome 11"/>
</dbReference>
<keyword evidence="2" id="KW-1185">Reference proteome</keyword>
<proteinExistence type="predicted"/>
<evidence type="ECO:0000313" key="2">
    <source>
        <dbReference type="Proteomes" id="UP001066276"/>
    </source>
</evidence>
<gene>
    <name evidence="1" type="ORF">NDU88_001086</name>
</gene>
<sequence>MDGGGSTGVAAWKRVMLELRKSRQATGRILLRGNTGRASTRLIAGLAVSCKLDGDYGKKMEQTEQMVQGGPALRVESMEKEDVTPPGFEMVPRLELGCNSQGGSMVVMEDSDLVHSLSPGGPMGVVGPPLPLGN</sequence>
<accession>A0AAV7L8R9</accession>
<evidence type="ECO:0000313" key="1">
    <source>
        <dbReference type="EMBL" id="KAJ1087927.1"/>
    </source>
</evidence>
<dbReference type="AlphaFoldDB" id="A0AAV7L8R9"/>
<protein>
    <submittedName>
        <fullName evidence="1">Uncharacterized protein</fullName>
    </submittedName>
</protein>
<comment type="caution">
    <text evidence="1">The sequence shown here is derived from an EMBL/GenBank/DDBJ whole genome shotgun (WGS) entry which is preliminary data.</text>
</comment>
<organism evidence="1 2">
    <name type="scientific">Pleurodeles waltl</name>
    <name type="common">Iberian ribbed newt</name>
    <dbReference type="NCBI Taxonomy" id="8319"/>
    <lineage>
        <taxon>Eukaryota</taxon>
        <taxon>Metazoa</taxon>
        <taxon>Chordata</taxon>
        <taxon>Craniata</taxon>
        <taxon>Vertebrata</taxon>
        <taxon>Euteleostomi</taxon>
        <taxon>Amphibia</taxon>
        <taxon>Batrachia</taxon>
        <taxon>Caudata</taxon>
        <taxon>Salamandroidea</taxon>
        <taxon>Salamandridae</taxon>
        <taxon>Pleurodelinae</taxon>
        <taxon>Pleurodeles</taxon>
    </lineage>
</organism>
<reference evidence="1" key="1">
    <citation type="journal article" date="2022" name="bioRxiv">
        <title>Sequencing and chromosome-scale assembly of the giantPleurodeles waltlgenome.</title>
        <authorList>
            <person name="Brown T."/>
            <person name="Elewa A."/>
            <person name="Iarovenko S."/>
            <person name="Subramanian E."/>
            <person name="Araus A.J."/>
            <person name="Petzold A."/>
            <person name="Susuki M."/>
            <person name="Suzuki K.-i.T."/>
            <person name="Hayashi T."/>
            <person name="Toyoda A."/>
            <person name="Oliveira C."/>
            <person name="Osipova E."/>
            <person name="Leigh N.D."/>
            <person name="Simon A."/>
            <person name="Yun M.H."/>
        </authorList>
    </citation>
    <scope>NUCLEOTIDE SEQUENCE</scope>
    <source>
        <strain evidence="1">20211129_DDA</strain>
        <tissue evidence="1">Liver</tissue>
    </source>
</reference>
<name>A0AAV7L8R9_PLEWA</name>
<dbReference type="EMBL" id="JANPWB010000015">
    <property type="protein sequence ID" value="KAJ1087927.1"/>
    <property type="molecule type" value="Genomic_DNA"/>
</dbReference>